<name>A0ABY5VA81_9BACT</name>
<keyword evidence="1" id="KW-0732">Signal</keyword>
<dbReference type="Proteomes" id="UP001058267">
    <property type="component" value="Chromosome"/>
</dbReference>
<feature type="domain" description="GLUG" evidence="2">
    <location>
        <begin position="641"/>
        <end position="665"/>
    </location>
</feature>
<accession>A0ABY5VA81</accession>
<dbReference type="PROSITE" id="PS51257">
    <property type="entry name" value="PROKAR_LIPOPROTEIN"/>
    <property type="match status" value="1"/>
</dbReference>
<feature type="signal peptide" evidence="1">
    <location>
        <begin position="1"/>
        <end position="27"/>
    </location>
</feature>
<dbReference type="EMBL" id="CP102252">
    <property type="protein sequence ID" value="UWN66119.1"/>
    <property type="molecule type" value="Genomic_DNA"/>
</dbReference>
<evidence type="ECO:0000313" key="3">
    <source>
        <dbReference type="EMBL" id="UWN66119.1"/>
    </source>
</evidence>
<dbReference type="InterPro" id="IPR011493">
    <property type="entry name" value="GLUG"/>
</dbReference>
<reference evidence="3" key="1">
    <citation type="journal article" date="2022" name="Cell">
        <title>Design, construction, and in vivo augmentation of a complex gut microbiome.</title>
        <authorList>
            <person name="Cheng A.G."/>
            <person name="Ho P.Y."/>
            <person name="Aranda-Diaz A."/>
            <person name="Jain S."/>
            <person name="Yu F.B."/>
            <person name="Meng X."/>
            <person name="Wang M."/>
            <person name="Iakiviak M."/>
            <person name="Nagashima K."/>
            <person name="Zhao A."/>
            <person name="Murugkar P."/>
            <person name="Patil A."/>
            <person name="Atabakhsh K."/>
            <person name="Weakley A."/>
            <person name="Yan J."/>
            <person name="Brumbaugh A.R."/>
            <person name="Higginbottom S."/>
            <person name="Dimas A."/>
            <person name="Shiver A.L."/>
            <person name="Deutschbauer A."/>
            <person name="Neff N."/>
            <person name="Sonnenburg J.L."/>
            <person name="Huang K.C."/>
            <person name="Fischbach M.A."/>
        </authorList>
    </citation>
    <scope>NUCLEOTIDE SEQUENCE</scope>
    <source>
        <strain evidence="3">JC50</strain>
    </source>
</reference>
<evidence type="ECO:0000259" key="2">
    <source>
        <dbReference type="Pfam" id="PF07581"/>
    </source>
</evidence>
<evidence type="ECO:0000313" key="4">
    <source>
        <dbReference type="Proteomes" id="UP001058267"/>
    </source>
</evidence>
<dbReference type="Pfam" id="PF07581">
    <property type="entry name" value="Glug"/>
    <property type="match status" value="1"/>
</dbReference>
<keyword evidence="4" id="KW-1185">Reference proteome</keyword>
<evidence type="ECO:0000256" key="1">
    <source>
        <dbReference type="SAM" id="SignalP"/>
    </source>
</evidence>
<dbReference type="RefSeq" id="WP_019152336.1">
    <property type="nucleotide sequence ID" value="NZ_CP102252.1"/>
</dbReference>
<feature type="chain" id="PRO_5046919159" evidence="1">
    <location>
        <begin position="28"/>
        <end position="771"/>
    </location>
</feature>
<protein>
    <submittedName>
        <fullName evidence="3">Fimbrillin family protein</fullName>
    </submittedName>
</protein>
<sequence>MEKMNMNRLIMKSLSVILLLASGVSCQKQEAMDDGGGTRGFVIRASLEEGAADTRTSMSPNEDETSYAVFWNETDCISVNGIASESISIQEDRRSAEFTFLKGFESALYAAYPASVVSKYESGALTLLLPNVQTWSESDQFDPAAAVMLAQAADGASLRFRHAMAYLRVTLSEASDPEPIAAVVLSANDGSALCGAFQATYGSDLWTLTPQESAASQVELRCGTQGAPLGSRMVIAIPAGEYAAGLTVQVKDVSGDYQVRKSVNAFTATAGRIYDMSFAFEPEGGTSSNDIFSVSDWELFAEKIAAGETFEGQTVNLMADLTVPEYFAYANGTFEGTFEGNGKTMTAGANVWPLFATVGEKGVVRNLNFDGAFTTMANPASAGNAVIAKVNLGVIRDCTNSADTEVTVSGSLIFGTLVAQNGGTLERCINYGNVTVTQTASASSGFYGGGLAAIGHTVLGTATATQLDVDETCRAGNFVDCENHGNLTIQCAGAAPIRSGFGGICGIVYMNGVRFTGCENYGDVIRTDDADKAASNNGSATVGGILGRSAAWFTTAAGDSRALDVEVNGFDTRYENCVNEGTVQVSCRHSGGIMPNSSGARLDAAGGIVGAAIGVGDQLQRIVSCHNKGAVVGGWITAVNTTALGGLVGLATGTEITGSTSSGDVRSVDATYYIGAAGGAVGFARRDVTLAGDCLIQSRIEAWTPSGKSLLTGLLFGNVVTAATASDTQVAGEISEDGVSAGVGADNFSGFLADPASNVQPTTSNIVWYEE</sequence>
<dbReference type="Gene3D" id="2.160.20.110">
    <property type="match status" value="1"/>
</dbReference>
<organism evidence="3 4">
    <name type="scientific">Alistipes senegalensis JC50</name>
    <dbReference type="NCBI Taxonomy" id="1033732"/>
    <lineage>
        <taxon>Bacteria</taxon>
        <taxon>Pseudomonadati</taxon>
        <taxon>Bacteroidota</taxon>
        <taxon>Bacteroidia</taxon>
        <taxon>Bacteroidales</taxon>
        <taxon>Rikenellaceae</taxon>
        <taxon>Alistipes</taxon>
    </lineage>
</organism>
<gene>
    <name evidence="3" type="ORF">NQ519_04600</name>
</gene>
<proteinExistence type="predicted"/>